<dbReference type="EMBL" id="SDMP01000011">
    <property type="protein sequence ID" value="RYR30106.1"/>
    <property type="molecule type" value="Genomic_DNA"/>
</dbReference>
<dbReference type="Proteomes" id="UP000289738">
    <property type="component" value="Chromosome B01"/>
</dbReference>
<sequence length="105" mass="11626">MYITSSSRSNFFPSNQSLTPINFLFLIPSNGFILLTSFIKEPGSLGAANNKLLNLQFDGRRVGFLQGFGTKSWISRKPVQHTTLVMQQQSVKSLTASTAQSIEIQ</sequence>
<name>A0A445AUP8_ARAHY</name>
<evidence type="ECO:0000313" key="1">
    <source>
        <dbReference type="EMBL" id="RYR30106.1"/>
    </source>
</evidence>
<dbReference type="AlphaFoldDB" id="A0A445AUP8"/>
<protein>
    <submittedName>
        <fullName evidence="1">Uncharacterized protein</fullName>
    </submittedName>
</protein>
<reference evidence="1 2" key="1">
    <citation type="submission" date="2019-01" db="EMBL/GenBank/DDBJ databases">
        <title>Sequencing of cultivated peanut Arachis hypogaea provides insights into genome evolution and oil improvement.</title>
        <authorList>
            <person name="Chen X."/>
        </authorList>
    </citation>
    <scope>NUCLEOTIDE SEQUENCE [LARGE SCALE GENOMIC DNA]</scope>
    <source>
        <strain evidence="2">cv. Fuhuasheng</strain>
        <tissue evidence="1">Leaves</tissue>
    </source>
</reference>
<keyword evidence="2" id="KW-1185">Reference proteome</keyword>
<organism evidence="1 2">
    <name type="scientific">Arachis hypogaea</name>
    <name type="common">Peanut</name>
    <dbReference type="NCBI Taxonomy" id="3818"/>
    <lineage>
        <taxon>Eukaryota</taxon>
        <taxon>Viridiplantae</taxon>
        <taxon>Streptophyta</taxon>
        <taxon>Embryophyta</taxon>
        <taxon>Tracheophyta</taxon>
        <taxon>Spermatophyta</taxon>
        <taxon>Magnoliopsida</taxon>
        <taxon>eudicotyledons</taxon>
        <taxon>Gunneridae</taxon>
        <taxon>Pentapetalae</taxon>
        <taxon>rosids</taxon>
        <taxon>fabids</taxon>
        <taxon>Fabales</taxon>
        <taxon>Fabaceae</taxon>
        <taxon>Papilionoideae</taxon>
        <taxon>50 kb inversion clade</taxon>
        <taxon>dalbergioids sensu lato</taxon>
        <taxon>Dalbergieae</taxon>
        <taxon>Pterocarpus clade</taxon>
        <taxon>Arachis</taxon>
    </lineage>
</organism>
<accession>A0A445AUP8</accession>
<gene>
    <name evidence="1" type="ORF">Ahy_B01g054944</name>
</gene>
<proteinExistence type="predicted"/>
<evidence type="ECO:0000313" key="2">
    <source>
        <dbReference type="Proteomes" id="UP000289738"/>
    </source>
</evidence>
<comment type="caution">
    <text evidence="1">The sequence shown here is derived from an EMBL/GenBank/DDBJ whole genome shotgun (WGS) entry which is preliminary data.</text>
</comment>